<keyword evidence="4" id="KW-1185">Reference proteome</keyword>
<feature type="region of interest" description="Disordered" evidence="1">
    <location>
        <begin position="1"/>
        <end position="30"/>
    </location>
</feature>
<name>A0AAE8SU55_9PEZI</name>
<dbReference type="EMBL" id="ONZQ02000005">
    <property type="protein sequence ID" value="SPO01359.1"/>
    <property type="molecule type" value="Genomic_DNA"/>
</dbReference>
<gene>
    <name evidence="3" type="ORF">DNG_04035</name>
</gene>
<accession>A0AAE8SU55</accession>
<keyword evidence="2" id="KW-0472">Membrane</keyword>
<keyword evidence="2" id="KW-0812">Transmembrane</keyword>
<organism evidence="3 4">
    <name type="scientific">Cephalotrichum gorgonifer</name>
    <dbReference type="NCBI Taxonomy" id="2041049"/>
    <lineage>
        <taxon>Eukaryota</taxon>
        <taxon>Fungi</taxon>
        <taxon>Dikarya</taxon>
        <taxon>Ascomycota</taxon>
        <taxon>Pezizomycotina</taxon>
        <taxon>Sordariomycetes</taxon>
        <taxon>Hypocreomycetidae</taxon>
        <taxon>Microascales</taxon>
        <taxon>Microascaceae</taxon>
        <taxon>Cephalotrichum</taxon>
    </lineage>
</organism>
<keyword evidence="2" id="KW-1133">Transmembrane helix</keyword>
<reference evidence="3" key="1">
    <citation type="submission" date="2018-03" db="EMBL/GenBank/DDBJ databases">
        <authorList>
            <person name="Guldener U."/>
        </authorList>
    </citation>
    <scope>NUCLEOTIDE SEQUENCE</scope>
</reference>
<dbReference type="Proteomes" id="UP001187682">
    <property type="component" value="Unassembled WGS sequence"/>
</dbReference>
<evidence type="ECO:0000256" key="1">
    <source>
        <dbReference type="SAM" id="MobiDB-lite"/>
    </source>
</evidence>
<evidence type="ECO:0000313" key="3">
    <source>
        <dbReference type="EMBL" id="SPO01359.1"/>
    </source>
</evidence>
<comment type="caution">
    <text evidence="3">The sequence shown here is derived from an EMBL/GenBank/DDBJ whole genome shotgun (WGS) entry which is preliminary data.</text>
</comment>
<protein>
    <submittedName>
        <fullName evidence="3">Uncharacterized protein</fullName>
    </submittedName>
</protein>
<sequence>MPPSKRSGKARLSSQKSSSSSGPTIPAPFQPVPETLQKLFTKDLDKTHVYVTHVDNKPAAFKRKIFLVPVAMNIAVALAFAWRVWTISPFYLSLLRNVFLGEVNSTSFNSSGATWGQMAWEIGRRALTFMLDLVLFIFVWPWPVEFCAGRAHGNPVRWRLSVGFREKEIYVRRSREWDRDLASLLTEPGAKEAFLSVVRQATAPSLIAEKTGYLLMSSQWDLDWALMVKATSLVDSAEVPLEAFGCLVLVHDATQHGWMCLDLSTKRDNVADERRRQVFAFRDALSAAGKEDLFYRWIEIVQFESTRPGGFGEEKQVEVAQKIRDMFAKEDIDFDEFWMASVGSDTIAGM</sequence>
<dbReference type="AlphaFoldDB" id="A0AAE8SU55"/>
<evidence type="ECO:0000256" key="2">
    <source>
        <dbReference type="SAM" id="Phobius"/>
    </source>
</evidence>
<evidence type="ECO:0000313" key="4">
    <source>
        <dbReference type="Proteomes" id="UP001187682"/>
    </source>
</evidence>
<proteinExistence type="predicted"/>
<feature type="transmembrane region" description="Helical" evidence="2">
    <location>
        <begin position="65"/>
        <end position="85"/>
    </location>
</feature>